<dbReference type="InterPro" id="IPR000182">
    <property type="entry name" value="GNAT_dom"/>
</dbReference>
<dbReference type="PANTHER" id="PTHR43233:SF1">
    <property type="entry name" value="FAMILY N-ACETYLTRANSFERASE, PUTATIVE (AFU_ORTHOLOGUE AFUA_6G03350)-RELATED"/>
    <property type="match status" value="1"/>
</dbReference>
<reference evidence="3 4" key="1">
    <citation type="submission" date="2016-07" db="EMBL/GenBank/DDBJ databases">
        <title>Pervasive Adenine N6-methylation of Active Genes in Fungi.</title>
        <authorList>
            <consortium name="DOE Joint Genome Institute"/>
            <person name="Mondo S.J."/>
            <person name="Dannebaum R.O."/>
            <person name="Kuo R.C."/>
            <person name="Labutti K."/>
            <person name="Haridas S."/>
            <person name="Kuo A."/>
            <person name="Salamov A."/>
            <person name="Ahrendt S.R."/>
            <person name="Lipzen A."/>
            <person name="Sullivan W."/>
            <person name="Andreopoulos W.B."/>
            <person name="Clum A."/>
            <person name="Lindquist E."/>
            <person name="Daum C."/>
            <person name="Ramamoorthy G.K."/>
            <person name="Gryganskyi A."/>
            <person name="Culley D."/>
            <person name="Magnuson J.K."/>
            <person name="James T.Y."/>
            <person name="O'Malley M.A."/>
            <person name="Stajich J.E."/>
            <person name="Spatafora J.W."/>
            <person name="Visel A."/>
            <person name="Grigoriev I.V."/>
        </authorList>
    </citation>
    <scope>NUCLEOTIDE SEQUENCE [LARGE SCALE GENOMIC DNA]</scope>
    <source>
        <strain evidence="3 4">CBS 115471</strain>
    </source>
</reference>
<dbReference type="PROSITE" id="PS51186">
    <property type="entry name" value="GNAT"/>
    <property type="match status" value="1"/>
</dbReference>
<organism evidence="3 4">
    <name type="scientific">Clohesyomyces aquaticus</name>
    <dbReference type="NCBI Taxonomy" id="1231657"/>
    <lineage>
        <taxon>Eukaryota</taxon>
        <taxon>Fungi</taxon>
        <taxon>Dikarya</taxon>
        <taxon>Ascomycota</taxon>
        <taxon>Pezizomycotina</taxon>
        <taxon>Dothideomycetes</taxon>
        <taxon>Pleosporomycetidae</taxon>
        <taxon>Pleosporales</taxon>
        <taxon>Lindgomycetaceae</taxon>
        <taxon>Clohesyomyces</taxon>
    </lineage>
</organism>
<proteinExistence type="predicted"/>
<dbReference type="InterPro" id="IPR053144">
    <property type="entry name" value="Acetyltransferase_Butenolide"/>
</dbReference>
<dbReference type="STRING" id="1231657.A0A1Y1ZEV1"/>
<evidence type="ECO:0000259" key="2">
    <source>
        <dbReference type="PROSITE" id="PS51186"/>
    </source>
</evidence>
<dbReference type="OrthoDB" id="2744543at2759"/>
<feature type="compositionally biased region" description="Basic and acidic residues" evidence="1">
    <location>
        <begin position="161"/>
        <end position="171"/>
    </location>
</feature>
<name>A0A1Y1ZEV1_9PLEO</name>
<dbReference type="GO" id="GO:0016747">
    <property type="term" value="F:acyltransferase activity, transferring groups other than amino-acyl groups"/>
    <property type="evidence" value="ECO:0007669"/>
    <property type="project" value="InterPro"/>
</dbReference>
<dbReference type="Pfam" id="PF13508">
    <property type="entry name" value="Acetyltransf_7"/>
    <property type="match status" value="1"/>
</dbReference>
<dbReference type="UniPathway" id="UPA00113">
    <property type="reaction ID" value="UER00529"/>
</dbReference>
<accession>A0A1Y1ZEV1</accession>
<dbReference type="SUPFAM" id="SSF55729">
    <property type="entry name" value="Acyl-CoA N-acyltransferases (Nat)"/>
    <property type="match status" value="1"/>
</dbReference>
<dbReference type="GO" id="GO:0006048">
    <property type="term" value="P:UDP-N-acetylglucosamine biosynthetic process"/>
    <property type="evidence" value="ECO:0007669"/>
    <property type="project" value="UniProtKB-UniPathway"/>
</dbReference>
<protein>
    <submittedName>
        <fullName evidence="3">Acetyltransferase, GNAT family</fullName>
    </submittedName>
</protein>
<dbReference type="CDD" id="cd04301">
    <property type="entry name" value="NAT_SF"/>
    <property type="match status" value="1"/>
</dbReference>
<keyword evidence="4" id="KW-1185">Reference proteome</keyword>
<dbReference type="InterPro" id="IPR016181">
    <property type="entry name" value="Acyl_CoA_acyltransferase"/>
</dbReference>
<dbReference type="AlphaFoldDB" id="A0A1Y1ZEV1"/>
<dbReference type="Gene3D" id="3.40.630.30">
    <property type="match status" value="1"/>
</dbReference>
<feature type="domain" description="N-acetyltransferase" evidence="2">
    <location>
        <begin position="22"/>
        <end position="153"/>
    </location>
</feature>
<evidence type="ECO:0000313" key="3">
    <source>
        <dbReference type="EMBL" id="ORY08749.1"/>
    </source>
</evidence>
<evidence type="ECO:0000313" key="4">
    <source>
        <dbReference type="Proteomes" id="UP000193144"/>
    </source>
</evidence>
<keyword evidence="3" id="KW-0808">Transferase</keyword>
<comment type="caution">
    <text evidence="3">The sequence shown here is derived from an EMBL/GenBank/DDBJ whole genome shotgun (WGS) entry which is preliminary data.</text>
</comment>
<evidence type="ECO:0000256" key="1">
    <source>
        <dbReference type="SAM" id="MobiDB-lite"/>
    </source>
</evidence>
<feature type="region of interest" description="Disordered" evidence="1">
    <location>
        <begin position="159"/>
        <end position="178"/>
    </location>
</feature>
<sequence>MASSDYVILARLPSAQEYHDLREVCNLTPPPMEAVPKSLANSFGCFLGFERKAMLDDTRPAPDQHPVAMGRLVGDGALFLILCDVAVHPDHQGKGLGKRITKTLVDYVDEKAPQAYVSLVADHLAQGLYPQFGFEDVKPSIGMYRCRPIQSNPEAWAARQAKNEAMKRGGRESAGGAS</sequence>
<gene>
    <name evidence="3" type="ORF">BCR34DRAFT_488330</name>
</gene>
<dbReference type="PANTHER" id="PTHR43233">
    <property type="entry name" value="FAMILY N-ACETYLTRANSFERASE, PUTATIVE (AFU_ORTHOLOGUE AFUA_6G03350)-RELATED"/>
    <property type="match status" value="1"/>
</dbReference>
<dbReference type="Proteomes" id="UP000193144">
    <property type="component" value="Unassembled WGS sequence"/>
</dbReference>
<dbReference type="EMBL" id="MCFA01000096">
    <property type="protein sequence ID" value="ORY08749.1"/>
    <property type="molecule type" value="Genomic_DNA"/>
</dbReference>